<evidence type="ECO:0000313" key="2">
    <source>
        <dbReference type="Proteomes" id="UP000887578"/>
    </source>
</evidence>
<proteinExistence type="predicted"/>
<keyword evidence="2" id="KW-1185">Reference proteome</keyword>
<dbReference type="Proteomes" id="UP000887578">
    <property type="component" value="Unplaced"/>
</dbReference>
<organism evidence="2 3">
    <name type="scientific">Panagrolaimus davidi</name>
    <dbReference type="NCBI Taxonomy" id="227884"/>
    <lineage>
        <taxon>Eukaryota</taxon>
        <taxon>Metazoa</taxon>
        <taxon>Ecdysozoa</taxon>
        <taxon>Nematoda</taxon>
        <taxon>Chromadorea</taxon>
        <taxon>Rhabditida</taxon>
        <taxon>Tylenchina</taxon>
        <taxon>Panagrolaimomorpha</taxon>
        <taxon>Panagrolaimoidea</taxon>
        <taxon>Panagrolaimidae</taxon>
        <taxon>Panagrolaimus</taxon>
    </lineage>
</organism>
<name>A0A914PEC5_9BILA</name>
<evidence type="ECO:0000256" key="1">
    <source>
        <dbReference type="SAM" id="SignalP"/>
    </source>
</evidence>
<accession>A0A914PEC5</accession>
<evidence type="ECO:0000313" key="3">
    <source>
        <dbReference type="WBParaSite" id="PDA_v2.g13844.t1"/>
    </source>
</evidence>
<sequence length="286" mass="33178">MKIFAGFFVFFITIVLGEIYDCETNKTVNLKLNEISFFETTNFPKLMTKKEFKLCSLKFDYVGKKTAKYELIVSYAEIGFTPGKKPDYNTVSDTYSKSAYHLKSSSSHKYIGQQGYIIFIKRTKTCRLESITRKKPFEFKNEKQMFYFQSDVHTNEYARPPCEWNFLAPLGYGFKIIIEDIAASVTIRNTTDLLVKFYGYVTIVKEAPKKIDERNVDVVRYHPDEFNFVILEQSEIDLSSSDVEFILNSYSNGSERNVLWEFESDGSVQGFGFKISFNELCKEFSG</sequence>
<protein>
    <submittedName>
        <fullName evidence="3">Uncharacterized protein</fullName>
    </submittedName>
</protein>
<dbReference type="WBParaSite" id="PDA_v2.g13844.t1">
    <property type="protein sequence ID" value="PDA_v2.g13844.t1"/>
    <property type="gene ID" value="PDA_v2.g13844"/>
</dbReference>
<feature type="signal peptide" evidence="1">
    <location>
        <begin position="1"/>
        <end position="17"/>
    </location>
</feature>
<reference evidence="3" key="1">
    <citation type="submission" date="2022-11" db="UniProtKB">
        <authorList>
            <consortium name="WormBaseParasite"/>
        </authorList>
    </citation>
    <scope>IDENTIFICATION</scope>
</reference>
<keyword evidence="1" id="KW-0732">Signal</keyword>
<dbReference type="AlphaFoldDB" id="A0A914PEC5"/>
<feature type="chain" id="PRO_5037111187" evidence="1">
    <location>
        <begin position="18"/>
        <end position="286"/>
    </location>
</feature>